<keyword evidence="4" id="KW-0238">DNA-binding</keyword>
<dbReference type="GO" id="GO:0003700">
    <property type="term" value="F:DNA-binding transcription factor activity"/>
    <property type="evidence" value="ECO:0007669"/>
    <property type="project" value="InterPro"/>
</dbReference>
<dbReference type="PROSITE" id="PS50949">
    <property type="entry name" value="HTH_GNTR"/>
    <property type="match status" value="1"/>
</dbReference>
<keyword evidence="8" id="KW-0808">Transferase</keyword>
<comment type="caution">
    <text evidence="8">The sequence shown here is derived from an EMBL/GenBank/DDBJ whole genome shotgun (WGS) entry which is preliminary data.</text>
</comment>
<dbReference type="InterPro" id="IPR051446">
    <property type="entry name" value="HTH_trans_reg/aminotransferase"/>
</dbReference>
<dbReference type="PANTHER" id="PTHR46577">
    <property type="entry name" value="HTH-TYPE TRANSCRIPTIONAL REGULATORY PROTEIN GABR"/>
    <property type="match status" value="1"/>
</dbReference>
<dbReference type="InterPro" id="IPR000524">
    <property type="entry name" value="Tscrpt_reg_HTH_GntR"/>
</dbReference>
<dbReference type="SUPFAM" id="SSF46785">
    <property type="entry name" value="Winged helix' DNA-binding domain"/>
    <property type="match status" value="1"/>
</dbReference>
<feature type="region of interest" description="Disordered" evidence="6">
    <location>
        <begin position="93"/>
        <end position="114"/>
    </location>
</feature>
<accession>A0A0P7ICX5</accession>
<evidence type="ECO:0000313" key="8">
    <source>
        <dbReference type="EMBL" id="KPN61824.1"/>
    </source>
</evidence>
<feature type="domain" description="HTH gntR-type" evidence="7">
    <location>
        <begin position="17"/>
        <end position="85"/>
    </location>
</feature>
<gene>
    <name evidence="8" type="ORF">AKJ29_04315</name>
</gene>
<keyword evidence="8" id="KW-0032">Aminotransferase</keyword>
<evidence type="ECO:0000256" key="1">
    <source>
        <dbReference type="ARBA" id="ARBA00005384"/>
    </source>
</evidence>
<dbReference type="Gene3D" id="1.10.10.10">
    <property type="entry name" value="Winged helix-like DNA-binding domain superfamily/Winged helix DNA-binding domain"/>
    <property type="match status" value="1"/>
</dbReference>
<evidence type="ECO:0000259" key="7">
    <source>
        <dbReference type="PROSITE" id="PS50949"/>
    </source>
</evidence>
<dbReference type="PRINTS" id="PR00035">
    <property type="entry name" value="HTHGNTR"/>
</dbReference>
<dbReference type="Proteomes" id="UP000050471">
    <property type="component" value="Unassembled WGS sequence"/>
</dbReference>
<dbReference type="Pfam" id="PF00155">
    <property type="entry name" value="Aminotran_1_2"/>
    <property type="match status" value="1"/>
</dbReference>
<name>A0A0P7ICX5_9RHOB</name>
<dbReference type="SMART" id="SM00345">
    <property type="entry name" value="HTH_GNTR"/>
    <property type="match status" value="1"/>
</dbReference>
<dbReference type="InterPro" id="IPR004839">
    <property type="entry name" value="Aminotransferase_I/II_large"/>
</dbReference>
<dbReference type="GO" id="GO:0003677">
    <property type="term" value="F:DNA binding"/>
    <property type="evidence" value="ECO:0007669"/>
    <property type="project" value="UniProtKB-KW"/>
</dbReference>
<dbReference type="GO" id="GO:0008483">
    <property type="term" value="F:transaminase activity"/>
    <property type="evidence" value="ECO:0007669"/>
    <property type="project" value="UniProtKB-KW"/>
</dbReference>
<keyword evidence="5" id="KW-0804">Transcription</keyword>
<dbReference type="RefSeq" id="WP_055192860.1">
    <property type="nucleotide sequence ID" value="NZ_FPBS01000003.1"/>
</dbReference>
<dbReference type="SUPFAM" id="SSF53383">
    <property type="entry name" value="PLP-dependent transferases"/>
    <property type="match status" value="1"/>
</dbReference>
<protein>
    <submittedName>
        <fullName evidence="8">Aspartate aminotransferase</fullName>
    </submittedName>
</protein>
<dbReference type="Gene3D" id="3.40.640.10">
    <property type="entry name" value="Type I PLP-dependent aspartate aminotransferase-like (Major domain)"/>
    <property type="match status" value="1"/>
</dbReference>
<organism evidence="8 9">
    <name type="scientific">Aliiroseovarius crassostreae</name>
    <dbReference type="NCBI Taxonomy" id="154981"/>
    <lineage>
        <taxon>Bacteria</taxon>
        <taxon>Pseudomonadati</taxon>
        <taxon>Pseudomonadota</taxon>
        <taxon>Alphaproteobacteria</taxon>
        <taxon>Rhodobacterales</taxon>
        <taxon>Paracoccaceae</taxon>
        <taxon>Aliiroseovarius</taxon>
    </lineage>
</organism>
<dbReference type="CDD" id="cd07377">
    <property type="entry name" value="WHTH_GntR"/>
    <property type="match status" value="1"/>
</dbReference>
<dbReference type="InterPro" id="IPR015424">
    <property type="entry name" value="PyrdxlP-dep_Trfase"/>
</dbReference>
<dbReference type="GO" id="GO:0030170">
    <property type="term" value="F:pyridoxal phosphate binding"/>
    <property type="evidence" value="ECO:0007669"/>
    <property type="project" value="InterPro"/>
</dbReference>
<dbReference type="STRING" id="154981.AKJ29_04315"/>
<keyword evidence="2" id="KW-0663">Pyridoxal phosphate</keyword>
<dbReference type="AlphaFoldDB" id="A0A0P7ICX5"/>
<comment type="similarity">
    <text evidence="1">In the C-terminal section; belongs to the class-I pyridoxal-phosphate-dependent aminotransferase family.</text>
</comment>
<dbReference type="InterPro" id="IPR015421">
    <property type="entry name" value="PyrdxlP-dep_Trfase_major"/>
</dbReference>
<dbReference type="InterPro" id="IPR036390">
    <property type="entry name" value="WH_DNA-bd_sf"/>
</dbReference>
<reference evidence="8 9" key="1">
    <citation type="submission" date="2015-09" db="EMBL/GenBank/DDBJ databases">
        <title>Draft genome sequence of Aliiroseovarius crassostreae CV919-312TSm, the causative agent of Roseovarius Oyster Disease (formerly Juvenile Oyster Disease).</title>
        <authorList>
            <person name="Kessner L."/>
            <person name="Spinard E."/>
            <person name="Nelson D."/>
        </authorList>
    </citation>
    <scope>NUCLEOTIDE SEQUENCE [LARGE SCALE GENOMIC DNA]</scope>
    <source>
        <strain evidence="8 9">CV919-312</strain>
    </source>
</reference>
<proteinExistence type="inferred from homology"/>
<dbReference type="CDD" id="cd00609">
    <property type="entry name" value="AAT_like"/>
    <property type="match status" value="1"/>
</dbReference>
<evidence type="ECO:0000256" key="6">
    <source>
        <dbReference type="SAM" id="MobiDB-lite"/>
    </source>
</evidence>
<evidence type="ECO:0000313" key="9">
    <source>
        <dbReference type="Proteomes" id="UP000050471"/>
    </source>
</evidence>
<keyword evidence="9" id="KW-1185">Reference proteome</keyword>
<evidence type="ECO:0000256" key="4">
    <source>
        <dbReference type="ARBA" id="ARBA00023125"/>
    </source>
</evidence>
<dbReference type="InterPro" id="IPR036388">
    <property type="entry name" value="WH-like_DNA-bd_sf"/>
</dbReference>
<sequence length="489" mass="54358">MQDTTWLGFALDRSSKTPVFEQICAEIRRRAISGALVEGTALPPTRAFATELGVSRSTVVTAYEQLIAEGYISSRQGSAYRVCALGEVELSRATPTAPSNPHHVPPPAPPVTQSTRTPMPFEAGQPDMRLFPHRHWAKAVARVCRANPEAMLLGGDRFGNHDLRTAIAAHVSEWRGIEASPDQIFITAGSTDALEICLRTLTSRGDKIGLESPGYPPLRHFAYEHGLSIQNLPLDDQGAQLPDLDPPARLAVLTPSHQYPLGGAMSPQRRLAFLSWAKAADSWIIEDDYDSEFRYAGRPIPAMAGFDCLNRTIYIGSFSKIFSNTLRLGYVISPNELLPKFRETLRRFGHHASYMPQQALADFMTTGEFYRHLRRVRRTYGERRQFLLERLRRDFSGFGSFSDHHAGMQIVLHLRPELKDRVIAKCAEEKGVKVQALSAYVAEQCDLNGLILGFCGCCEQEMAPALEYLLSCLAESMPPEHITPAALRP</sequence>
<evidence type="ECO:0000256" key="2">
    <source>
        <dbReference type="ARBA" id="ARBA00022898"/>
    </source>
</evidence>
<keyword evidence="3" id="KW-0805">Transcription regulation</keyword>
<evidence type="ECO:0000256" key="5">
    <source>
        <dbReference type="ARBA" id="ARBA00023163"/>
    </source>
</evidence>
<dbReference type="Pfam" id="PF00392">
    <property type="entry name" value="GntR"/>
    <property type="match status" value="1"/>
</dbReference>
<evidence type="ECO:0000256" key="3">
    <source>
        <dbReference type="ARBA" id="ARBA00023015"/>
    </source>
</evidence>
<dbReference type="PANTHER" id="PTHR46577:SF1">
    <property type="entry name" value="HTH-TYPE TRANSCRIPTIONAL REGULATORY PROTEIN GABR"/>
    <property type="match status" value="1"/>
</dbReference>
<dbReference type="EMBL" id="LKBA01000024">
    <property type="protein sequence ID" value="KPN61824.1"/>
    <property type="molecule type" value="Genomic_DNA"/>
</dbReference>
<dbReference type="OrthoDB" id="9808770at2"/>